<evidence type="ECO:0000313" key="5">
    <source>
        <dbReference type="Proteomes" id="UP000051952"/>
    </source>
</evidence>
<reference evidence="5" key="1">
    <citation type="submission" date="2015-09" db="EMBL/GenBank/DDBJ databases">
        <authorList>
            <consortium name="Pathogen Informatics"/>
        </authorList>
    </citation>
    <scope>NUCLEOTIDE SEQUENCE [LARGE SCALE GENOMIC DNA]</scope>
    <source>
        <strain evidence="5">Lake Konstanz</strain>
    </source>
</reference>
<dbReference type="Gene3D" id="3.80.10.10">
    <property type="entry name" value="Ribonuclease Inhibitor"/>
    <property type="match status" value="1"/>
</dbReference>
<dbReference type="SMART" id="SM00369">
    <property type="entry name" value="LRR_TYP"/>
    <property type="match status" value="3"/>
</dbReference>
<dbReference type="InterPro" id="IPR003591">
    <property type="entry name" value="Leu-rich_rpt_typical-subtyp"/>
</dbReference>
<sequence length="326" mass="36907">MMTARGEVIAEEVVQQDIDRSLRRIQEAIDDPSGRLKLYLNNLSFPQVDYSIERIKSLEQLFCNHNPLLSTLPFSVCQLSHLRVVDLNHCALTHLPEDLSRLRSLERLDLSHNLLTRLVWDVSRWVDSLKYLNVGNNRLEYFSPSCMELFLALRRKQQANEKVQLSTEQALTLFPNPCLFKPNATSHMSSVQEEQHLLGAMLPDGVENCANCGAMVIVGQPRVYVHFWVWLSGEAQQRLHEGGETTSDGGSSVPTRSLPTSVEERHVAPADRATANPQAHHHGLQSRIPIFYALCTKVECHMQLHKHVSMSDFYTEAGAPQRPRGL</sequence>
<feature type="region of interest" description="Disordered" evidence="3">
    <location>
        <begin position="239"/>
        <end position="266"/>
    </location>
</feature>
<dbReference type="VEuPathDB" id="TriTrypDB:BSAL_24055"/>
<keyword evidence="2" id="KW-0677">Repeat</keyword>
<dbReference type="Pfam" id="PF13855">
    <property type="entry name" value="LRR_8"/>
    <property type="match status" value="1"/>
</dbReference>
<proteinExistence type="predicted"/>
<name>A0A0S4JIC5_BODSA</name>
<evidence type="ECO:0000256" key="3">
    <source>
        <dbReference type="SAM" id="MobiDB-lite"/>
    </source>
</evidence>
<gene>
    <name evidence="4" type="ORF">BSAL_24055</name>
</gene>
<dbReference type="PANTHER" id="PTHR48051:SF54">
    <property type="entry name" value="LEUCINE-RICH REPEAT-CONTAINING PROTEIN"/>
    <property type="match status" value="1"/>
</dbReference>
<dbReference type="SUPFAM" id="SSF52058">
    <property type="entry name" value="L domain-like"/>
    <property type="match status" value="1"/>
</dbReference>
<evidence type="ECO:0000256" key="1">
    <source>
        <dbReference type="ARBA" id="ARBA00022614"/>
    </source>
</evidence>
<protein>
    <submittedName>
        <fullName evidence="4">GP46-like surface antigen, putative</fullName>
    </submittedName>
</protein>
<dbReference type="InterPro" id="IPR032675">
    <property type="entry name" value="LRR_dom_sf"/>
</dbReference>
<keyword evidence="5" id="KW-1185">Reference proteome</keyword>
<dbReference type="EMBL" id="CYKH01001779">
    <property type="protein sequence ID" value="CUG89916.1"/>
    <property type="molecule type" value="Genomic_DNA"/>
</dbReference>
<evidence type="ECO:0000313" key="4">
    <source>
        <dbReference type="EMBL" id="CUG89916.1"/>
    </source>
</evidence>
<dbReference type="GO" id="GO:0005737">
    <property type="term" value="C:cytoplasm"/>
    <property type="evidence" value="ECO:0007669"/>
    <property type="project" value="TreeGrafter"/>
</dbReference>
<dbReference type="InterPro" id="IPR050216">
    <property type="entry name" value="LRR_domain-containing"/>
</dbReference>
<accession>A0A0S4JIC5</accession>
<dbReference type="Proteomes" id="UP000051952">
    <property type="component" value="Unassembled WGS sequence"/>
</dbReference>
<keyword evidence="1" id="KW-0433">Leucine-rich repeat</keyword>
<organism evidence="4 5">
    <name type="scientific">Bodo saltans</name>
    <name type="common">Flagellated protozoan</name>
    <dbReference type="NCBI Taxonomy" id="75058"/>
    <lineage>
        <taxon>Eukaryota</taxon>
        <taxon>Discoba</taxon>
        <taxon>Euglenozoa</taxon>
        <taxon>Kinetoplastea</taxon>
        <taxon>Metakinetoplastina</taxon>
        <taxon>Eubodonida</taxon>
        <taxon>Bodonidae</taxon>
        <taxon>Bodo</taxon>
    </lineage>
</organism>
<dbReference type="InterPro" id="IPR001611">
    <property type="entry name" value="Leu-rich_rpt"/>
</dbReference>
<dbReference type="OrthoDB" id="676979at2759"/>
<dbReference type="AlphaFoldDB" id="A0A0S4JIC5"/>
<dbReference type="PANTHER" id="PTHR48051">
    <property type="match status" value="1"/>
</dbReference>
<evidence type="ECO:0000256" key="2">
    <source>
        <dbReference type="ARBA" id="ARBA00022737"/>
    </source>
</evidence>